<dbReference type="PANTHER" id="PTHR44042">
    <property type="entry name" value="DUPLICATED HOMEODOMAIN-LIKE SUPERFAMILY PROTEIN-RELATED"/>
    <property type="match status" value="1"/>
</dbReference>
<name>A0A7J7CQD8_TRIWF</name>
<dbReference type="InterPro" id="IPR017884">
    <property type="entry name" value="SANT_dom"/>
</dbReference>
<reference evidence="10 11" key="1">
    <citation type="journal article" date="2020" name="Nat. Commun.">
        <title>Genome of Tripterygium wilfordii and identification of cytochrome P450 involved in triptolide biosynthesis.</title>
        <authorList>
            <person name="Tu L."/>
            <person name="Su P."/>
            <person name="Zhang Z."/>
            <person name="Gao L."/>
            <person name="Wang J."/>
            <person name="Hu T."/>
            <person name="Zhou J."/>
            <person name="Zhang Y."/>
            <person name="Zhao Y."/>
            <person name="Liu Y."/>
            <person name="Song Y."/>
            <person name="Tong Y."/>
            <person name="Lu Y."/>
            <person name="Yang J."/>
            <person name="Xu C."/>
            <person name="Jia M."/>
            <person name="Peters R.J."/>
            <person name="Huang L."/>
            <person name="Gao W."/>
        </authorList>
    </citation>
    <scope>NUCLEOTIDE SEQUENCE [LARGE SCALE GENOMIC DNA]</scope>
    <source>
        <strain evidence="11">cv. XIE 37</strain>
        <tissue evidence="10">Leaf</tissue>
    </source>
</reference>
<evidence type="ECO:0000259" key="7">
    <source>
        <dbReference type="PROSITE" id="PS50090"/>
    </source>
</evidence>
<organism evidence="10 11">
    <name type="scientific">Tripterygium wilfordii</name>
    <name type="common">Thunder God vine</name>
    <dbReference type="NCBI Taxonomy" id="458696"/>
    <lineage>
        <taxon>Eukaryota</taxon>
        <taxon>Viridiplantae</taxon>
        <taxon>Streptophyta</taxon>
        <taxon>Embryophyta</taxon>
        <taxon>Tracheophyta</taxon>
        <taxon>Spermatophyta</taxon>
        <taxon>Magnoliopsida</taxon>
        <taxon>eudicotyledons</taxon>
        <taxon>Gunneridae</taxon>
        <taxon>Pentapetalae</taxon>
        <taxon>rosids</taxon>
        <taxon>fabids</taxon>
        <taxon>Celastrales</taxon>
        <taxon>Celastraceae</taxon>
        <taxon>Tripterygium</taxon>
    </lineage>
</organism>
<dbReference type="Proteomes" id="UP000593562">
    <property type="component" value="Unassembled WGS sequence"/>
</dbReference>
<proteinExistence type="predicted"/>
<dbReference type="InterPro" id="IPR001005">
    <property type="entry name" value="SANT/Myb"/>
</dbReference>
<feature type="compositionally biased region" description="Low complexity" evidence="6">
    <location>
        <begin position="183"/>
        <end position="192"/>
    </location>
</feature>
<protein>
    <submittedName>
        <fullName evidence="10">Transcription factor DIVARICATA-like</fullName>
    </submittedName>
</protein>
<comment type="caution">
    <text evidence="10">The sequence shown here is derived from an EMBL/GenBank/DDBJ whole genome shotgun (WGS) entry which is preliminary data.</text>
</comment>
<evidence type="ECO:0000256" key="2">
    <source>
        <dbReference type="ARBA" id="ARBA00023015"/>
    </source>
</evidence>
<dbReference type="PROSITE" id="PS51293">
    <property type="entry name" value="SANT"/>
    <property type="match status" value="1"/>
</dbReference>
<dbReference type="OrthoDB" id="118550at2759"/>
<evidence type="ECO:0000256" key="5">
    <source>
        <dbReference type="ARBA" id="ARBA00023242"/>
    </source>
</evidence>
<evidence type="ECO:0000259" key="8">
    <source>
        <dbReference type="PROSITE" id="PS51293"/>
    </source>
</evidence>
<keyword evidence="11" id="KW-1185">Reference proteome</keyword>
<dbReference type="InterPro" id="IPR017930">
    <property type="entry name" value="Myb_dom"/>
</dbReference>
<dbReference type="GO" id="GO:0005634">
    <property type="term" value="C:nucleus"/>
    <property type="evidence" value="ECO:0007669"/>
    <property type="project" value="UniProtKB-SubCell"/>
</dbReference>
<comment type="subcellular location">
    <subcellularLocation>
        <location evidence="1">Nucleus</location>
    </subcellularLocation>
</comment>
<dbReference type="PROSITE" id="PS51294">
    <property type="entry name" value="HTH_MYB"/>
    <property type="match status" value="1"/>
</dbReference>
<dbReference type="InterPro" id="IPR009057">
    <property type="entry name" value="Homeodomain-like_sf"/>
</dbReference>
<dbReference type="EMBL" id="JAAARO010000014">
    <property type="protein sequence ID" value="KAF5736333.1"/>
    <property type="molecule type" value="Genomic_DNA"/>
</dbReference>
<feature type="domain" description="HTH myb-type" evidence="9">
    <location>
        <begin position="104"/>
        <end position="160"/>
    </location>
</feature>
<evidence type="ECO:0000256" key="6">
    <source>
        <dbReference type="SAM" id="MobiDB-lite"/>
    </source>
</evidence>
<dbReference type="InterPro" id="IPR006447">
    <property type="entry name" value="Myb_dom_plants"/>
</dbReference>
<feature type="region of interest" description="Disordered" evidence="6">
    <location>
        <begin position="164"/>
        <end position="206"/>
    </location>
</feature>
<keyword evidence="5" id="KW-0539">Nucleus</keyword>
<gene>
    <name evidence="10" type="ORF">HS088_TW14G00474</name>
</gene>
<dbReference type="FunFam" id="1.10.10.60:FF:000009">
    <property type="entry name" value="transcription factor MYB1R1"/>
    <property type="match status" value="1"/>
</dbReference>
<evidence type="ECO:0000313" key="11">
    <source>
        <dbReference type="Proteomes" id="UP000593562"/>
    </source>
</evidence>
<dbReference type="SUPFAM" id="SSF46689">
    <property type="entry name" value="Homeodomain-like"/>
    <property type="match status" value="2"/>
</dbReference>
<evidence type="ECO:0000256" key="1">
    <source>
        <dbReference type="ARBA" id="ARBA00004123"/>
    </source>
</evidence>
<dbReference type="Pfam" id="PF00249">
    <property type="entry name" value="Myb_DNA-binding"/>
    <property type="match status" value="2"/>
</dbReference>
<dbReference type="Gene3D" id="1.10.10.60">
    <property type="entry name" value="Homeodomain-like"/>
    <property type="match status" value="2"/>
</dbReference>
<evidence type="ECO:0000256" key="4">
    <source>
        <dbReference type="ARBA" id="ARBA00023163"/>
    </source>
</evidence>
<dbReference type="AlphaFoldDB" id="A0A7J7CQD8"/>
<dbReference type="PANTHER" id="PTHR44042:SF54">
    <property type="entry name" value="MYB-LIKE DNA-BINDING DOMAIN, SHAQKYF CLASS PROTEIN"/>
    <property type="match status" value="1"/>
</dbReference>
<evidence type="ECO:0000256" key="3">
    <source>
        <dbReference type="ARBA" id="ARBA00023125"/>
    </source>
</evidence>
<dbReference type="InParanoid" id="A0A7J7CQD8"/>
<feature type="compositionally biased region" description="Polar residues" evidence="6">
    <location>
        <begin position="164"/>
        <end position="182"/>
    </location>
</feature>
<accession>A0A7J7CQD8</accession>
<dbReference type="CDD" id="cd00167">
    <property type="entry name" value="SANT"/>
    <property type="match status" value="2"/>
</dbReference>
<feature type="domain" description="Myb-like" evidence="7">
    <location>
        <begin position="104"/>
        <end position="156"/>
    </location>
</feature>
<keyword evidence="3" id="KW-0238">DNA-binding</keyword>
<feature type="region of interest" description="Disordered" evidence="6">
    <location>
        <begin position="92"/>
        <end position="114"/>
    </location>
</feature>
<sequence length="238" mass="26645">MDPISSSPVPPLQTQTQYWTFEENKLFENALTEFDHVFPDLFEKIACRLPGKTIDQIKQHYENLVYDVEMIEAGFVPLPNYEESNARVNLSSAPGVGCQANNQNQRRKPNPWTPEEHKLFLEGLEKYGKGDWRSISRNCVISKTPTQVASHAQKHFLRLEKNLASSTTSRPGRNPTTSNTDQAAPPSANVSAPPSPPPFMPIDTSLLTTSLPSFSDLSTIEELDQLLASYTPSDDRQQ</sequence>
<evidence type="ECO:0000313" key="10">
    <source>
        <dbReference type="EMBL" id="KAF5736333.1"/>
    </source>
</evidence>
<dbReference type="PROSITE" id="PS50090">
    <property type="entry name" value="MYB_LIKE"/>
    <property type="match status" value="1"/>
</dbReference>
<evidence type="ECO:0000259" key="9">
    <source>
        <dbReference type="PROSITE" id="PS51294"/>
    </source>
</evidence>
<dbReference type="FunFam" id="1.10.10.60:FF:000154">
    <property type="entry name" value="Transcription factor SRM1"/>
    <property type="match status" value="1"/>
</dbReference>
<dbReference type="SMART" id="SM00717">
    <property type="entry name" value="SANT"/>
    <property type="match status" value="2"/>
</dbReference>
<keyword evidence="2" id="KW-0805">Transcription regulation</keyword>
<feature type="domain" description="SANT" evidence="8">
    <location>
        <begin position="110"/>
        <end position="160"/>
    </location>
</feature>
<dbReference type="NCBIfam" id="TIGR01557">
    <property type="entry name" value="myb_SHAQKYF"/>
    <property type="match status" value="1"/>
</dbReference>
<dbReference type="GO" id="GO:0003677">
    <property type="term" value="F:DNA binding"/>
    <property type="evidence" value="ECO:0007669"/>
    <property type="project" value="UniProtKB-KW"/>
</dbReference>
<keyword evidence="4" id="KW-0804">Transcription</keyword>